<keyword evidence="4 10" id="KW-0812">Transmembrane</keyword>
<dbReference type="SMART" id="SM01091">
    <property type="entry name" value="CorC_HlyC"/>
    <property type="match status" value="1"/>
</dbReference>
<dbReference type="InterPro" id="IPR000644">
    <property type="entry name" value="CBS_dom"/>
</dbReference>
<evidence type="ECO:0000256" key="1">
    <source>
        <dbReference type="ARBA" id="ARBA00004651"/>
    </source>
</evidence>
<feature type="transmembrane region" description="Helical" evidence="11">
    <location>
        <begin position="61"/>
        <end position="84"/>
    </location>
</feature>
<dbReference type="InterPro" id="IPR044751">
    <property type="entry name" value="Ion_transp-like_CBS"/>
</dbReference>
<keyword evidence="6 10" id="KW-1133">Transmembrane helix</keyword>
<feature type="domain" description="CNNM transmembrane" evidence="13">
    <location>
        <begin position="2"/>
        <end position="193"/>
    </location>
</feature>
<dbReference type="PROSITE" id="PS51846">
    <property type="entry name" value="CNNM"/>
    <property type="match status" value="1"/>
</dbReference>
<dbReference type="EMBL" id="CP071137">
    <property type="protein sequence ID" value="QWY78723.1"/>
    <property type="molecule type" value="Genomic_DNA"/>
</dbReference>
<evidence type="ECO:0000259" key="13">
    <source>
        <dbReference type="PROSITE" id="PS51846"/>
    </source>
</evidence>
<reference evidence="14" key="1">
    <citation type="submission" date="2021-02" db="EMBL/GenBank/DDBJ databases">
        <title>Comparative genomics of Ferrovum myxofaciens strains, predominant extremophile bacteria forming large biofilm stalactites in acid mine ecosystems.</title>
        <authorList>
            <person name="Burkartova K."/>
            <person name="Ridl J."/>
            <person name="Pajer P."/>
            <person name="Falteisek L."/>
        </authorList>
    </citation>
    <scope>NUCLEOTIDE SEQUENCE</scope>
    <source>
        <strain evidence="14">MI1III</strain>
    </source>
</reference>
<dbReference type="AlphaFoldDB" id="A0A9E6N013"/>
<evidence type="ECO:0000256" key="7">
    <source>
        <dbReference type="ARBA" id="ARBA00023122"/>
    </source>
</evidence>
<dbReference type="SUPFAM" id="SSF54631">
    <property type="entry name" value="CBS-domain pair"/>
    <property type="match status" value="1"/>
</dbReference>
<dbReference type="GO" id="GO:0050660">
    <property type="term" value="F:flavin adenine dinucleotide binding"/>
    <property type="evidence" value="ECO:0007669"/>
    <property type="project" value="InterPro"/>
</dbReference>
<sequence length="433" mass="47879">MDELSWGWMLAGLVLLLVLSGFFSMAETSMIALDRYRLKHLAAHRAGARRAQSLLQQTERLLSMLLLGNNLLNAAAASIVTVLVMRWVGGGGMTLTISTLLVTLVILVFSEITPKIIGATWPEPIALRISFILVGLLWVFSPIIWFINLFVRALLFLMGLRRRSQIRAQGLGLDDLRLLVLEGGGFLTGNHQDLILNLLELNQMTVEDVMTPRSRIEGVDIDADMVEIMAQLGTARHTLQLLYRGTPDAVVGVVHVRKIFNLFQQGGITREGLMSVMRQPYFIPEGTALLTQLQNFQKTQHKVGLVVDEYGELLGWVTVEDILEEIVGEFSGRSHHRDLFTRESAHTVLVDGDCSLRDLNRKVGTLFPVTGPKTLNGLILEILEDIPEPGTALKVAGYPVEIVQTQDRRVRVARVHVTEANSASAAAPQEAGE</sequence>
<gene>
    <name evidence="14" type="ORF">JZL65_06585</name>
</gene>
<dbReference type="InterPro" id="IPR046342">
    <property type="entry name" value="CBS_dom_sf"/>
</dbReference>
<dbReference type="CDD" id="cd04590">
    <property type="entry name" value="CBS_pair_CorC_HlyC_assoc"/>
    <property type="match status" value="1"/>
</dbReference>
<keyword evidence="8 10" id="KW-0472">Membrane</keyword>
<proteinExistence type="inferred from homology"/>
<evidence type="ECO:0000256" key="6">
    <source>
        <dbReference type="ARBA" id="ARBA00022989"/>
    </source>
</evidence>
<feature type="transmembrane region" description="Helical" evidence="11">
    <location>
        <begin position="129"/>
        <end position="157"/>
    </location>
</feature>
<name>A0A9E6N013_9PROT</name>
<evidence type="ECO:0000256" key="2">
    <source>
        <dbReference type="ARBA" id="ARBA00006337"/>
    </source>
</evidence>
<dbReference type="PANTHER" id="PTHR22777">
    <property type="entry name" value="HEMOLYSIN-RELATED"/>
    <property type="match status" value="1"/>
</dbReference>
<keyword evidence="3" id="KW-1003">Cell membrane</keyword>
<dbReference type="Gene3D" id="3.10.580.10">
    <property type="entry name" value="CBS-domain"/>
    <property type="match status" value="1"/>
</dbReference>
<organism evidence="14 15">
    <name type="scientific">Ferrovum myxofaciens</name>
    <dbReference type="NCBI Taxonomy" id="416213"/>
    <lineage>
        <taxon>Bacteria</taxon>
        <taxon>Pseudomonadati</taxon>
        <taxon>Pseudomonadota</taxon>
        <taxon>Betaproteobacteria</taxon>
        <taxon>Ferrovales</taxon>
        <taxon>Ferrovaceae</taxon>
        <taxon>Ferrovum</taxon>
    </lineage>
</organism>
<evidence type="ECO:0000256" key="3">
    <source>
        <dbReference type="ARBA" id="ARBA00022475"/>
    </source>
</evidence>
<dbReference type="InterPro" id="IPR005170">
    <property type="entry name" value="Transptr-assoc_dom"/>
</dbReference>
<evidence type="ECO:0000256" key="9">
    <source>
        <dbReference type="PROSITE-ProRule" id="PRU00703"/>
    </source>
</evidence>
<evidence type="ECO:0000256" key="11">
    <source>
        <dbReference type="SAM" id="Phobius"/>
    </source>
</evidence>
<dbReference type="Pfam" id="PF01595">
    <property type="entry name" value="CNNM"/>
    <property type="match status" value="1"/>
</dbReference>
<keyword evidence="5" id="KW-0677">Repeat</keyword>
<dbReference type="SUPFAM" id="SSF56176">
    <property type="entry name" value="FAD-binding/transporter-associated domain-like"/>
    <property type="match status" value="1"/>
</dbReference>
<comment type="subcellular location">
    <subcellularLocation>
        <location evidence="1">Cell membrane</location>
        <topology evidence="1">Multi-pass membrane protein</topology>
    </subcellularLocation>
</comment>
<dbReference type="Proteomes" id="UP000683551">
    <property type="component" value="Chromosome"/>
</dbReference>
<dbReference type="RefSeq" id="WP_197456279.1">
    <property type="nucleotide sequence ID" value="NZ_CP053675.1"/>
</dbReference>
<dbReference type="Pfam" id="PF00571">
    <property type="entry name" value="CBS"/>
    <property type="match status" value="1"/>
</dbReference>
<evidence type="ECO:0000259" key="12">
    <source>
        <dbReference type="PROSITE" id="PS51371"/>
    </source>
</evidence>
<dbReference type="InterPro" id="IPR036318">
    <property type="entry name" value="FAD-bd_PCMH-like_sf"/>
</dbReference>
<dbReference type="InterPro" id="IPR016169">
    <property type="entry name" value="FAD-bd_PCMH_sub2"/>
</dbReference>
<comment type="similarity">
    <text evidence="2">Belongs to the UPF0053 family.</text>
</comment>
<dbReference type="Pfam" id="PF03471">
    <property type="entry name" value="CorC_HlyC"/>
    <property type="match status" value="1"/>
</dbReference>
<dbReference type="InterPro" id="IPR002550">
    <property type="entry name" value="CNNM"/>
</dbReference>
<dbReference type="PROSITE" id="PS51371">
    <property type="entry name" value="CBS"/>
    <property type="match status" value="1"/>
</dbReference>
<keyword evidence="7 9" id="KW-0129">CBS domain</keyword>
<dbReference type="GO" id="GO:0005886">
    <property type="term" value="C:plasma membrane"/>
    <property type="evidence" value="ECO:0007669"/>
    <property type="project" value="UniProtKB-SubCell"/>
</dbReference>
<accession>A0A9E6N013</accession>
<evidence type="ECO:0000313" key="14">
    <source>
        <dbReference type="EMBL" id="QWY78723.1"/>
    </source>
</evidence>
<dbReference type="Gene3D" id="3.30.465.10">
    <property type="match status" value="1"/>
</dbReference>
<evidence type="ECO:0000256" key="8">
    <source>
        <dbReference type="ARBA" id="ARBA00023136"/>
    </source>
</evidence>
<evidence type="ECO:0000313" key="15">
    <source>
        <dbReference type="Proteomes" id="UP000683551"/>
    </source>
</evidence>
<evidence type="ECO:0000256" key="10">
    <source>
        <dbReference type="PROSITE-ProRule" id="PRU01193"/>
    </source>
</evidence>
<evidence type="ECO:0000256" key="5">
    <source>
        <dbReference type="ARBA" id="ARBA00022737"/>
    </source>
</evidence>
<evidence type="ECO:0000256" key="4">
    <source>
        <dbReference type="ARBA" id="ARBA00022692"/>
    </source>
</evidence>
<feature type="transmembrane region" description="Helical" evidence="11">
    <location>
        <begin position="91"/>
        <end position="109"/>
    </location>
</feature>
<feature type="domain" description="CBS" evidence="12">
    <location>
        <begin position="276"/>
        <end position="339"/>
    </location>
</feature>
<protein>
    <submittedName>
        <fullName evidence="14">DUF21 domain-containing protein</fullName>
    </submittedName>
</protein>
<dbReference type="PANTHER" id="PTHR22777:SF32">
    <property type="entry name" value="UPF0053 INNER MEMBRANE PROTEIN YFJD"/>
    <property type="match status" value="1"/>
</dbReference>